<organism evidence="4 5">
    <name type="scientific">Absidia repens</name>
    <dbReference type="NCBI Taxonomy" id="90262"/>
    <lineage>
        <taxon>Eukaryota</taxon>
        <taxon>Fungi</taxon>
        <taxon>Fungi incertae sedis</taxon>
        <taxon>Mucoromycota</taxon>
        <taxon>Mucoromycotina</taxon>
        <taxon>Mucoromycetes</taxon>
        <taxon>Mucorales</taxon>
        <taxon>Cunninghamellaceae</taxon>
        <taxon>Absidia</taxon>
    </lineage>
</organism>
<dbReference type="Proteomes" id="UP000193560">
    <property type="component" value="Unassembled WGS sequence"/>
</dbReference>
<feature type="transmembrane region" description="Helical" evidence="2">
    <location>
        <begin position="178"/>
        <end position="197"/>
    </location>
</feature>
<dbReference type="InterPro" id="IPR006693">
    <property type="entry name" value="AB_hydrolase_lipase"/>
</dbReference>
<evidence type="ECO:0000259" key="3">
    <source>
        <dbReference type="Pfam" id="PF04083"/>
    </source>
</evidence>
<sequence>MHQQRVQDLNLDEEIAQDESYYARRWGYDCHQHNVTTQDGYILKMYRFAQKRKIPCAAGNSERRKSVLIGHGLFQCSGNLVLNEKDSLVFALVDEGYDVWTGNNRAVGSLEHTCLSSEDDSYWEWGLKELALYDFPAMLEYIYEATGQEKASQSHSQGNAQVFIALSLQPELANKMSCFIALAPAVVSGALVTTYPLRALIHMNKKVFRLLFGKKAFLEIMTTAQQYLPPSLMCTLAYSVFSYLFTWWDSHWVQRRKIKYFQFTPRPVSTRLILDWLEGWGRQGVCLHVTNTINQNNNSNNVFERIPLAIIYGENDYLVDSAAFVRSFKGYENHGLMEEKGSRPSHQHQQHGLPPSSTSTETQHSFSFPSLELVHVERIPAYEHMDPIWAHDSRFTTNPVIYDVLKKAKWKTDRL</sequence>
<keyword evidence="2" id="KW-0472">Membrane</keyword>
<keyword evidence="5" id="KW-1185">Reference proteome</keyword>
<dbReference type="SUPFAM" id="SSF53474">
    <property type="entry name" value="alpha/beta-Hydrolases"/>
    <property type="match status" value="1"/>
</dbReference>
<keyword evidence="2" id="KW-1133">Transmembrane helix</keyword>
<dbReference type="STRING" id="90262.A0A1X2IC43"/>
<reference evidence="4 5" key="1">
    <citation type="submission" date="2016-07" db="EMBL/GenBank/DDBJ databases">
        <title>Pervasive Adenine N6-methylation of Active Genes in Fungi.</title>
        <authorList>
            <consortium name="DOE Joint Genome Institute"/>
            <person name="Mondo S.J."/>
            <person name="Dannebaum R.O."/>
            <person name="Kuo R.C."/>
            <person name="Labutti K."/>
            <person name="Haridas S."/>
            <person name="Kuo A."/>
            <person name="Salamov A."/>
            <person name="Ahrendt S.R."/>
            <person name="Lipzen A."/>
            <person name="Sullivan W."/>
            <person name="Andreopoulos W.B."/>
            <person name="Clum A."/>
            <person name="Lindquist E."/>
            <person name="Daum C."/>
            <person name="Ramamoorthy G.K."/>
            <person name="Gryganskyi A."/>
            <person name="Culley D."/>
            <person name="Magnuson J.K."/>
            <person name="James T.Y."/>
            <person name="O'Malley M.A."/>
            <person name="Stajich J.E."/>
            <person name="Spatafora J.W."/>
            <person name="Visel A."/>
            <person name="Grigoriev I.V."/>
        </authorList>
    </citation>
    <scope>NUCLEOTIDE SEQUENCE [LARGE SCALE GENOMIC DNA]</scope>
    <source>
        <strain evidence="4 5">NRRL 1336</strain>
    </source>
</reference>
<dbReference type="InterPro" id="IPR029058">
    <property type="entry name" value="AB_hydrolase_fold"/>
</dbReference>
<dbReference type="PANTHER" id="PTHR11005">
    <property type="entry name" value="LYSOSOMAL ACID LIPASE-RELATED"/>
    <property type="match status" value="1"/>
</dbReference>
<evidence type="ECO:0000313" key="4">
    <source>
        <dbReference type="EMBL" id="ORZ13635.1"/>
    </source>
</evidence>
<dbReference type="Pfam" id="PF04083">
    <property type="entry name" value="Abhydro_lipase"/>
    <property type="match status" value="1"/>
</dbReference>
<evidence type="ECO:0000256" key="2">
    <source>
        <dbReference type="SAM" id="Phobius"/>
    </source>
</evidence>
<name>A0A1X2IC43_9FUNG</name>
<gene>
    <name evidence="4" type="ORF">BCR42DRAFT_330400</name>
</gene>
<dbReference type="GO" id="GO:0016787">
    <property type="term" value="F:hydrolase activity"/>
    <property type="evidence" value="ECO:0007669"/>
    <property type="project" value="UniProtKB-KW"/>
</dbReference>
<protein>
    <submittedName>
        <fullName evidence="4">Alpha/Beta hydrolase protein</fullName>
    </submittedName>
</protein>
<proteinExistence type="predicted"/>
<dbReference type="OrthoDB" id="9974421at2759"/>
<evidence type="ECO:0000313" key="5">
    <source>
        <dbReference type="Proteomes" id="UP000193560"/>
    </source>
</evidence>
<feature type="transmembrane region" description="Helical" evidence="2">
    <location>
        <begin position="227"/>
        <end position="248"/>
    </location>
</feature>
<dbReference type="GO" id="GO:0006629">
    <property type="term" value="P:lipid metabolic process"/>
    <property type="evidence" value="ECO:0007669"/>
    <property type="project" value="InterPro"/>
</dbReference>
<comment type="caution">
    <text evidence="4">The sequence shown here is derived from an EMBL/GenBank/DDBJ whole genome shotgun (WGS) entry which is preliminary data.</text>
</comment>
<dbReference type="EMBL" id="MCGE01000016">
    <property type="protein sequence ID" value="ORZ13635.1"/>
    <property type="molecule type" value="Genomic_DNA"/>
</dbReference>
<feature type="region of interest" description="Disordered" evidence="1">
    <location>
        <begin position="336"/>
        <end position="363"/>
    </location>
</feature>
<evidence type="ECO:0000256" key="1">
    <source>
        <dbReference type="SAM" id="MobiDB-lite"/>
    </source>
</evidence>
<keyword evidence="2" id="KW-0812">Transmembrane</keyword>
<dbReference type="Gene3D" id="3.40.50.1820">
    <property type="entry name" value="alpha/beta hydrolase"/>
    <property type="match status" value="1"/>
</dbReference>
<dbReference type="AlphaFoldDB" id="A0A1X2IC43"/>
<feature type="domain" description="Partial AB-hydrolase lipase" evidence="3">
    <location>
        <begin position="20"/>
        <end position="83"/>
    </location>
</feature>
<accession>A0A1X2IC43</accession>
<keyword evidence="4" id="KW-0378">Hydrolase</keyword>